<proteinExistence type="predicted"/>
<evidence type="ECO:0000313" key="4">
    <source>
        <dbReference type="Proteomes" id="UP000660975"/>
    </source>
</evidence>
<protein>
    <submittedName>
        <fullName evidence="2">Uncharacterized protein</fullName>
    </submittedName>
</protein>
<reference evidence="2" key="3">
    <citation type="submission" date="2020-09" db="EMBL/GenBank/DDBJ databases">
        <authorList>
            <person name="Sun Q."/>
            <person name="Ohkuma M."/>
        </authorList>
    </citation>
    <scope>NUCLEOTIDE SEQUENCE</scope>
    <source>
        <strain evidence="2">JCM 4136</strain>
    </source>
</reference>
<name>A0A8H9LHK9_9ACTN</name>
<dbReference type="Proteomes" id="UP000480804">
    <property type="component" value="Unassembled WGS sequence"/>
</dbReference>
<accession>A0A8H9LHK9</accession>
<sequence length="68" mass="6388">MVTGVADGDAGADMTVTSFSVGGPRAGPVLGSLGGRGAARVGGGTGCQGGFRAFGEPLSGTVVLISGY</sequence>
<dbReference type="EMBL" id="BLLO01000020">
    <property type="protein sequence ID" value="GFH79102.1"/>
    <property type="molecule type" value="Genomic_DNA"/>
</dbReference>
<evidence type="ECO:0000313" key="2">
    <source>
        <dbReference type="EMBL" id="GGU55830.1"/>
    </source>
</evidence>
<dbReference type="AlphaFoldDB" id="A0A8H9LHK9"/>
<dbReference type="Proteomes" id="UP000660975">
    <property type="component" value="Unassembled WGS sequence"/>
</dbReference>
<reference evidence="2" key="1">
    <citation type="journal article" date="2014" name="Int. J. Syst. Evol. Microbiol.">
        <title>Complete genome sequence of Corynebacterium casei LMG S-19264T (=DSM 44701T), isolated from a smear-ripened cheese.</title>
        <authorList>
            <consortium name="US DOE Joint Genome Institute (JGI-PGF)"/>
            <person name="Walter F."/>
            <person name="Albersmeier A."/>
            <person name="Kalinowski J."/>
            <person name="Ruckert C."/>
        </authorList>
    </citation>
    <scope>NUCLEOTIDE SEQUENCE</scope>
    <source>
        <strain evidence="2">JCM 4136</strain>
    </source>
</reference>
<evidence type="ECO:0000313" key="3">
    <source>
        <dbReference type="Proteomes" id="UP000480804"/>
    </source>
</evidence>
<keyword evidence="3" id="KW-1185">Reference proteome</keyword>
<dbReference type="EMBL" id="BMSC01000001">
    <property type="protein sequence ID" value="GGU55830.1"/>
    <property type="molecule type" value="Genomic_DNA"/>
</dbReference>
<organism evidence="2 4">
    <name type="scientific">Streptomyces gougerotii</name>
    <dbReference type="NCBI Taxonomy" id="53448"/>
    <lineage>
        <taxon>Bacteria</taxon>
        <taxon>Bacillati</taxon>
        <taxon>Actinomycetota</taxon>
        <taxon>Actinomycetes</taxon>
        <taxon>Kitasatosporales</taxon>
        <taxon>Streptomycetaceae</taxon>
        <taxon>Streptomyces</taxon>
        <taxon>Streptomyces diastaticus group</taxon>
    </lineage>
</organism>
<reference evidence="1 3" key="2">
    <citation type="submission" date="2020-02" db="EMBL/GenBank/DDBJ databases">
        <title>Whole genome shotgun sequence of Streptomyces gougerotii NBRC 13043.</title>
        <authorList>
            <person name="Ichikawa N."/>
            <person name="Komaki H."/>
            <person name="Tamura T."/>
        </authorList>
    </citation>
    <scope>NUCLEOTIDE SEQUENCE [LARGE SCALE GENOMIC DNA]</scope>
    <source>
        <strain evidence="1 3">NBRC 13043</strain>
    </source>
</reference>
<comment type="caution">
    <text evidence="2">The sequence shown here is derived from an EMBL/GenBank/DDBJ whole genome shotgun (WGS) entry which is preliminary data.</text>
</comment>
<evidence type="ECO:0000313" key="1">
    <source>
        <dbReference type="EMBL" id="GFH79102.1"/>
    </source>
</evidence>
<gene>
    <name evidence="2" type="ORF">GCM10010227_06470</name>
    <name evidence="1" type="ORF">Sgou_37720</name>
</gene>